<evidence type="ECO:0000256" key="1">
    <source>
        <dbReference type="SAM" id="Phobius"/>
    </source>
</evidence>
<dbReference type="AlphaFoldDB" id="A0A918JG15"/>
<protein>
    <submittedName>
        <fullName evidence="2">Uncharacterized protein</fullName>
    </submittedName>
</protein>
<reference evidence="2" key="1">
    <citation type="journal article" date="2014" name="Int. J. Syst. Evol. Microbiol.">
        <title>Complete genome sequence of Corynebacterium casei LMG S-19264T (=DSM 44701T), isolated from a smear-ripened cheese.</title>
        <authorList>
            <consortium name="US DOE Joint Genome Institute (JGI-PGF)"/>
            <person name="Walter F."/>
            <person name="Albersmeier A."/>
            <person name="Kalinowski J."/>
            <person name="Ruckert C."/>
        </authorList>
    </citation>
    <scope>NUCLEOTIDE SEQUENCE</scope>
    <source>
        <strain evidence="2">KCTC 22164</strain>
    </source>
</reference>
<name>A0A918JG15_9ALTE</name>
<keyword evidence="1" id="KW-1133">Transmembrane helix</keyword>
<dbReference type="Proteomes" id="UP000631300">
    <property type="component" value="Unassembled WGS sequence"/>
</dbReference>
<comment type="caution">
    <text evidence="2">The sequence shown here is derived from an EMBL/GenBank/DDBJ whole genome shotgun (WGS) entry which is preliminary data.</text>
</comment>
<reference evidence="2" key="2">
    <citation type="submission" date="2020-09" db="EMBL/GenBank/DDBJ databases">
        <authorList>
            <person name="Sun Q."/>
            <person name="Kim S."/>
        </authorList>
    </citation>
    <scope>NUCLEOTIDE SEQUENCE</scope>
    <source>
        <strain evidence="2">KCTC 22164</strain>
    </source>
</reference>
<organism evidence="2 3">
    <name type="scientific">Alteromonas halophila</name>
    <dbReference type="NCBI Taxonomy" id="516698"/>
    <lineage>
        <taxon>Bacteria</taxon>
        <taxon>Pseudomonadati</taxon>
        <taxon>Pseudomonadota</taxon>
        <taxon>Gammaproteobacteria</taxon>
        <taxon>Alteromonadales</taxon>
        <taxon>Alteromonadaceae</taxon>
        <taxon>Alteromonas/Salinimonas group</taxon>
        <taxon>Alteromonas</taxon>
    </lineage>
</organism>
<feature type="transmembrane region" description="Helical" evidence="1">
    <location>
        <begin position="12"/>
        <end position="33"/>
    </location>
</feature>
<gene>
    <name evidence="2" type="ORF">GCM10007391_10430</name>
</gene>
<evidence type="ECO:0000313" key="2">
    <source>
        <dbReference type="EMBL" id="GGW79552.1"/>
    </source>
</evidence>
<evidence type="ECO:0000313" key="3">
    <source>
        <dbReference type="Proteomes" id="UP000631300"/>
    </source>
</evidence>
<proteinExistence type="predicted"/>
<accession>A0A918JG15</accession>
<keyword evidence="1" id="KW-0472">Membrane</keyword>
<dbReference type="EMBL" id="BMXP01000002">
    <property type="protein sequence ID" value="GGW79552.1"/>
    <property type="molecule type" value="Genomic_DNA"/>
</dbReference>
<sequence length="72" mass="8164">MMENPRMKKWRFVLLTGVLGWGLPTAILFKLIITLTGNEAFTDGLGLALVIFPAMGVFFGLIMWRARLRHSQ</sequence>
<keyword evidence="3" id="KW-1185">Reference proteome</keyword>
<feature type="transmembrane region" description="Helical" evidence="1">
    <location>
        <begin position="45"/>
        <end position="64"/>
    </location>
</feature>
<keyword evidence="1" id="KW-0812">Transmembrane</keyword>